<proteinExistence type="predicted"/>
<dbReference type="AlphaFoldDB" id="A0A1I0PVQ6"/>
<organism evidence="1 2">
    <name type="scientific">[Clostridium] fimetarium</name>
    <dbReference type="NCBI Taxonomy" id="99656"/>
    <lineage>
        <taxon>Bacteria</taxon>
        <taxon>Bacillati</taxon>
        <taxon>Bacillota</taxon>
        <taxon>Clostridia</taxon>
        <taxon>Lachnospirales</taxon>
        <taxon>Lachnospiraceae</taxon>
    </lineage>
</organism>
<name>A0A1I0PVQ6_9FIRM</name>
<evidence type="ECO:0000313" key="1">
    <source>
        <dbReference type="EMBL" id="SEW18443.1"/>
    </source>
</evidence>
<dbReference type="RefSeq" id="WP_092453051.1">
    <property type="nucleotide sequence ID" value="NZ_FOJI01000006.1"/>
</dbReference>
<dbReference type="STRING" id="99656.SAMN05421659_10643"/>
<evidence type="ECO:0000313" key="2">
    <source>
        <dbReference type="Proteomes" id="UP000199701"/>
    </source>
</evidence>
<reference evidence="1 2" key="1">
    <citation type="submission" date="2016-10" db="EMBL/GenBank/DDBJ databases">
        <authorList>
            <person name="de Groot N.N."/>
        </authorList>
    </citation>
    <scope>NUCLEOTIDE SEQUENCE [LARGE SCALE GENOMIC DNA]</scope>
    <source>
        <strain evidence="1 2">DSM 9179</strain>
    </source>
</reference>
<dbReference type="OrthoDB" id="2065282at2"/>
<dbReference type="EMBL" id="FOJI01000006">
    <property type="protein sequence ID" value="SEW18443.1"/>
    <property type="molecule type" value="Genomic_DNA"/>
</dbReference>
<gene>
    <name evidence="1" type="ORF">SAMN05421659_10643</name>
</gene>
<keyword evidence="2" id="KW-1185">Reference proteome</keyword>
<accession>A0A1I0PVQ6</accession>
<sequence length="66" mass="7908">MKCLILHNEEISEEDCKIVTVESYNEKWGKLLPKKCKRIAGWNWICKNCAYHKKPENAKKAKYFNY</sequence>
<dbReference type="Proteomes" id="UP000199701">
    <property type="component" value="Unassembled WGS sequence"/>
</dbReference>
<protein>
    <submittedName>
        <fullName evidence="1">Uncharacterized protein</fullName>
    </submittedName>
</protein>